<feature type="domain" description="Metallo-beta-lactamase" evidence="10">
    <location>
        <begin position="64"/>
        <end position="249"/>
    </location>
</feature>
<feature type="binding site" evidence="8">
    <location>
        <position position="209"/>
    </location>
    <ligand>
        <name>Zn(2+)</name>
        <dbReference type="ChEBI" id="CHEBI:29105"/>
        <label>1</label>
        <note>catalytic</note>
    </ligand>
</feature>
<dbReference type="GO" id="GO:0006364">
    <property type="term" value="P:rRNA processing"/>
    <property type="evidence" value="ECO:0007669"/>
    <property type="project" value="UniProtKB-UniRule"/>
</dbReference>
<keyword evidence="1 5" id="KW-0963">Cytoplasm</keyword>
<dbReference type="AlphaFoldDB" id="A0A2H0VJU0"/>
<dbReference type="HAMAP" id="MF_01491">
    <property type="entry name" value="RNase_J_bact"/>
    <property type="match status" value="1"/>
</dbReference>
<evidence type="ECO:0000256" key="3">
    <source>
        <dbReference type="ARBA" id="ARBA00022839"/>
    </source>
</evidence>
<dbReference type="Pfam" id="PF00753">
    <property type="entry name" value="Lactamase_B"/>
    <property type="match status" value="1"/>
</dbReference>
<evidence type="ECO:0000256" key="8">
    <source>
        <dbReference type="PIRSR" id="PIRSR004803-3"/>
    </source>
</evidence>
<evidence type="ECO:0000256" key="9">
    <source>
        <dbReference type="SAM" id="MobiDB-lite"/>
    </source>
</evidence>
<evidence type="ECO:0000256" key="7">
    <source>
        <dbReference type="PIRSR" id="PIRSR004803-2"/>
    </source>
</evidence>
<name>A0A2H0VJU0_9BACT</name>
<dbReference type="SMART" id="SM00849">
    <property type="entry name" value="Lactamase_B"/>
    <property type="match status" value="1"/>
</dbReference>
<dbReference type="Pfam" id="PF17770">
    <property type="entry name" value="RNase_J_C"/>
    <property type="match status" value="1"/>
</dbReference>
<keyword evidence="8" id="KW-0862">Zinc</keyword>
<feature type="binding site" evidence="8">
    <location>
        <position position="187"/>
    </location>
    <ligand>
        <name>Zn(2+)</name>
        <dbReference type="ChEBI" id="CHEBI:29105"/>
        <label>1</label>
        <note>catalytic</note>
    </ligand>
</feature>
<comment type="caution">
    <text evidence="5">Lacks conserved residue(s) required for the propagation of feature annotation.</text>
</comment>
<dbReference type="PANTHER" id="PTHR43694:SF1">
    <property type="entry name" value="RIBONUCLEASE J"/>
    <property type="match status" value="1"/>
</dbReference>
<comment type="cofactor">
    <cofactor evidence="8">
        <name>Ca(2+)</name>
        <dbReference type="ChEBI" id="CHEBI:29108"/>
    </cofactor>
    <text evidence="8">Binds 1 Ca(2+) cation per subunit. Seen in 1 crystal structure, it is not clear if it is physiologically important.</text>
</comment>
<dbReference type="GO" id="GO:0004534">
    <property type="term" value="F:5'-3' RNA exonuclease activity"/>
    <property type="evidence" value="ECO:0007669"/>
    <property type="project" value="UniProtKB-UniRule"/>
</dbReference>
<dbReference type="SUPFAM" id="SSF56281">
    <property type="entry name" value="Metallo-hydrolase/oxidoreductase"/>
    <property type="match status" value="1"/>
</dbReference>
<dbReference type="PANTHER" id="PTHR43694">
    <property type="entry name" value="RIBONUCLEASE J"/>
    <property type="match status" value="1"/>
</dbReference>
<keyword evidence="5" id="KW-0698">rRNA processing</keyword>
<dbReference type="InterPro" id="IPR004613">
    <property type="entry name" value="RNase_J"/>
</dbReference>
<dbReference type="Gene3D" id="3.60.15.10">
    <property type="entry name" value="Ribonuclease Z/Hydroxyacylglutathione hydrolase-like"/>
    <property type="match status" value="1"/>
</dbReference>
<dbReference type="Gene3D" id="3.40.50.10710">
    <property type="entry name" value="Metallo-hydrolase/oxidoreductase"/>
    <property type="match status" value="1"/>
</dbReference>
<dbReference type="EMBL" id="PFAG01000006">
    <property type="protein sequence ID" value="PIR98629.1"/>
    <property type="molecule type" value="Genomic_DNA"/>
</dbReference>
<keyword evidence="8" id="KW-0106">Calcium</keyword>
<evidence type="ECO:0000256" key="4">
    <source>
        <dbReference type="ARBA" id="ARBA00022884"/>
    </source>
</evidence>
<keyword evidence="2 5" id="KW-0540">Nuclease</keyword>
<dbReference type="Gene3D" id="3.10.20.580">
    <property type="match status" value="1"/>
</dbReference>
<organism evidence="11 12">
    <name type="scientific">Candidatus Colwellbacteria bacterium CG10_big_fil_rev_8_21_14_0_10_41_28</name>
    <dbReference type="NCBI Taxonomy" id="1974539"/>
    <lineage>
        <taxon>Bacteria</taxon>
        <taxon>Candidatus Colwelliibacteriota</taxon>
    </lineage>
</organism>
<feature type="region of interest" description="Disordered" evidence="9">
    <location>
        <begin position="1"/>
        <end position="50"/>
    </location>
</feature>
<dbReference type="InterPro" id="IPR001279">
    <property type="entry name" value="Metallo-B-lactamas"/>
</dbReference>
<comment type="caution">
    <text evidence="11">The sequence shown here is derived from an EMBL/GenBank/DDBJ whole genome shotgun (WGS) entry which is preliminary data.</text>
</comment>
<dbReference type="EC" id="3.1.-.-" evidence="5"/>
<dbReference type="Proteomes" id="UP000230776">
    <property type="component" value="Unassembled WGS sequence"/>
</dbReference>
<keyword evidence="3 5" id="KW-0269">Exonuclease</keyword>
<dbReference type="InterPro" id="IPR030854">
    <property type="entry name" value="RNase_J_bac"/>
</dbReference>
<protein>
    <recommendedName>
        <fullName evidence="5">Ribonuclease J</fullName>
        <shortName evidence="5">RNase J</shortName>
        <ecNumber evidence="5">3.1.-.-</ecNumber>
    </recommendedName>
</protein>
<comment type="function">
    <text evidence="5">An RNase that has 5'-3' exonuclease and possibly endonuclease activity. Involved in maturation of rRNA and in some organisms also mRNA maturation and/or decay.</text>
</comment>
<keyword evidence="5" id="KW-0378">Hydrolase</keyword>
<dbReference type="GO" id="GO:0005737">
    <property type="term" value="C:cytoplasm"/>
    <property type="evidence" value="ECO:0007669"/>
    <property type="project" value="UniProtKB-SubCell"/>
</dbReference>
<feature type="binding site" evidence="8">
    <location>
        <position position="92"/>
    </location>
    <ligand>
        <name>Ca(2+)</name>
        <dbReference type="ChEBI" id="CHEBI:29108"/>
    </ligand>
</feature>
<feature type="compositionally biased region" description="Polar residues" evidence="9">
    <location>
        <begin position="1"/>
        <end position="10"/>
    </location>
</feature>
<dbReference type="GO" id="GO:0003723">
    <property type="term" value="F:RNA binding"/>
    <property type="evidence" value="ECO:0007669"/>
    <property type="project" value="UniProtKB-UniRule"/>
</dbReference>
<dbReference type="GO" id="GO:0008270">
    <property type="term" value="F:zinc ion binding"/>
    <property type="evidence" value="ECO:0007669"/>
    <property type="project" value="InterPro"/>
</dbReference>
<accession>A0A2H0VJU0</accession>
<dbReference type="InterPro" id="IPR042173">
    <property type="entry name" value="RNase_J_2"/>
</dbReference>
<evidence type="ECO:0000313" key="12">
    <source>
        <dbReference type="Proteomes" id="UP000230776"/>
    </source>
</evidence>
<dbReference type="CDD" id="cd07714">
    <property type="entry name" value="RNaseJ_MBL-fold"/>
    <property type="match status" value="1"/>
</dbReference>
<evidence type="ECO:0000256" key="1">
    <source>
        <dbReference type="ARBA" id="ARBA00022490"/>
    </source>
</evidence>
<feature type="binding site" evidence="8">
    <location>
        <position position="435"/>
    </location>
    <ligand>
        <name>Zn(2+)</name>
        <dbReference type="ChEBI" id="CHEBI:29105"/>
        <label>1</label>
        <note>catalytic</note>
    </ligand>
</feature>
<feature type="binding site" evidence="8">
    <location>
        <position position="117"/>
    </location>
    <ligand>
        <name>Zn(2+)</name>
        <dbReference type="ChEBI" id="CHEBI:29105"/>
        <label>1</label>
        <note>catalytic</note>
    </ligand>
</feature>
<feature type="binding site" evidence="8">
    <location>
        <position position="94"/>
    </location>
    <ligand>
        <name>Ca(2+)</name>
        <dbReference type="ChEBI" id="CHEBI:29108"/>
    </ligand>
</feature>
<dbReference type="NCBIfam" id="TIGR00649">
    <property type="entry name" value="MG423"/>
    <property type="match status" value="1"/>
</dbReference>
<evidence type="ECO:0000256" key="5">
    <source>
        <dbReference type="HAMAP-Rule" id="MF_01491"/>
    </source>
</evidence>
<feature type="active site" description="Proton acceptor" evidence="6">
    <location>
        <position position="413"/>
    </location>
</feature>
<comment type="similarity">
    <text evidence="5">Belongs to the metallo-beta-lactamase superfamily. RNA-metabolizing metallo-beta-lactamase-like family. Bacterial RNase J subfamily.</text>
</comment>
<dbReference type="Pfam" id="PF22505">
    <property type="entry name" value="RNase_J_b_CASP"/>
    <property type="match status" value="1"/>
</dbReference>
<proteinExistence type="inferred from homology"/>
<evidence type="ECO:0000256" key="2">
    <source>
        <dbReference type="ARBA" id="ARBA00022722"/>
    </source>
</evidence>
<feature type="compositionally biased region" description="Low complexity" evidence="9">
    <location>
        <begin position="15"/>
        <end position="31"/>
    </location>
</feature>
<dbReference type="InterPro" id="IPR036866">
    <property type="entry name" value="RibonucZ/Hydroxyglut_hydro"/>
</dbReference>
<dbReference type="InterPro" id="IPR041636">
    <property type="entry name" value="RNase_J_C"/>
</dbReference>
<evidence type="ECO:0000259" key="10">
    <source>
        <dbReference type="SMART" id="SM00849"/>
    </source>
</evidence>
<dbReference type="GO" id="GO:0004521">
    <property type="term" value="F:RNA endonuclease activity"/>
    <property type="evidence" value="ECO:0007669"/>
    <property type="project" value="UniProtKB-UniRule"/>
</dbReference>
<dbReference type="InterPro" id="IPR055132">
    <property type="entry name" value="RNase_J_b_CASP"/>
</dbReference>
<comment type="subcellular location">
    <subcellularLocation>
        <location evidence="5">Cytoplasm</location>
    </subcellularLocation>
</comment>
<gene>
    <name evidence="5" type="primary">rnj</name>
    <name evidence="11" type="ORF">COT88_00420</name>
</gene>
<feature type="binding site" evidence="8">
    <location>
        <position position="119"/>
    </location>
    <ligand>
        <name>Zn(2+)</name>
        <dbReference type="ChEBI" id="CHEBI:29105"/>
        <label>1</label>
        <note>catalytic</note>
    </ligand>
</feature>
<feature type="active site" description="Proton donor" evidence="6">
    <location>
        <position position="240"/>
    </location>
</feature>
<keyword evidence="5" id="KW-0255">Endonuclease</keyword>
<sequence length="601" mass="67640">MPTKTTTSTEKASPKRSTSSRSSSTSTTTRRATARKTAPKSSPKKTSSENKLRFIPLGGLEEIGRNMSYVEYGDEIVIMDMGLQFPEEDTPGIDYIIPNISSLIPKKDKIRAIVITHGHLDHIGAIPYLIEKLGNPIMYAPRMAKALVEKRLSEFPNLPKANLVEAKYGDKIKVGAHFTLDFFGVEHTIPDSMGVCIETPVGNVVNFGDFRFDRDEKGNIRMFEEVERIAKKGVQLYLMDSTDAMKPGHGITEKEVEKNIEELLKKAEYRILLTTFSSMITRVAEIIKIAEKLGRKVAINGRSMRENIEIAKSLGILKTKEGTMISLQEVNKYKDGEILIITTGAQGEPNSGFMRIVSGEHPQLHLKKTDMVIFSSSVVPGNERSVQSLTDNIARQVDEVYNYRFMDIHAGGHAPSEDLKIALKALKPKYLVPIHAYYHFRKAAKKLGHEAGVKEGNVYLPDNGDVCLIGEDSFEISQEKVDTNYVMVDGLGVGDVEEVVLRDRRMLAEDGMVVLIVTMERKTGRIVKNPDIISRGFIYLRENQDLLKDMRSRIRGIVNRIPRNKNIDTDYLKSLFRDQVGKFLYKKTHRRPMILPVIIEV</sequence>
<evidence type="ECO:0000313" key="11">
    <source>
        <dbReference type="EMBL" id="PIR98629.1"/>
    </source>
</evidence>
<keyword evidence="8" id="KW-0479">Metal-binding</keyword>
<comment type="subunit">
    <text evidence="5">Homodimer, may be a subunit of the RNA degradosome.</text>
</comment>
<dbReference type="PIRSF" id="PIRSF004803">
    <property type="entry name" value="RnjA"/>
    <property type="match status" value="1"/>
</dbReference>
<comment type="cofactor">
    <cofactor evidence="8">
        <name>Zn(2+)</name>
        <dbReference type="ChEBI" id="CHEBI:29105"/>
    </cofactor>
    <text evidence="8">Binds 2 Zn(2+) ions per subunit. It is not clear if Zn(2+) or Mg(2+) is physiologically important.</text>
</comment>
<reference evidence="12" key="1">
    <citation type="submission" date="2017-09" db="EMBL/GenBank/DDBJ databases">
        <title>Depth-based differentiation of microbial function through sediment-hosted aquifers and enrichment of novel symbionts in the deep terrestrial subsurface.</title>
        <authorList>
            <person name="Probst A.J."/>
            <person name="Ladd B."/>
            <person name="Jarett J.K."/>
            <person name="Geller-Mcgrath D.E."/>
            <person name="Sieber C.M.K."/>
            <person name="Emerson J.B."/>
            <person name="Anantharaman K."/>
            <person name="Thomas B.C."/>
            <person name="Malmstrom R."/>
            <person name="Stieglmeier M."/>
            <person name="Klingl A."/>
            <person name="Woyke T."/>
            <person name="Ryan C.M."/>
            <person name="Banfield J.F."/>
        </authorList>
    </citation>
    <scope>NUCLEOTIDE SEQUENCE [LARGE SCALE GENOMIC DNA]</scope>
</reference>
<feature type="binding site" evidence="8">
    <location>
        <position position="489"/>
    </location>
    <ligand>
        <name>Ca(2+)</name>
        <dbReference type="ChEBI" id="CHEBI:29108"/>
    </ligand>
</feature>
<feature type="binding site" evidence="8">
    <location>
        <position position="122"/>
    </location>
    <ligand>
        <name>Zn(2+)</name>
        <dbReference type="ChEBI" id="CHEBI:29105"/>
        <label>1</label>
        <note>catalytic</note>
    </ligand>
</feature>
<feature type="binding site" evidence="7">
    <location>
        <begin position="409"/>
        <end position="413"/>
    </location>
    <ligand>
        <name>substrate</name>
    </ligand>
</feature>
<keyword evidence="4 5" id="KW-0694">RNA-binding</keyword>
<feature type="binding site" evidence="8">
    <location>
        <position position="121"/>
    </location>
    <ligand>
        <name>Zn(2+)</name>
        <dbReference type="ChEBI" id="CHEBI:29105"/>
        <label>1</label>
        <note>catalytic</note>
    </ligand>
</feature>
<evidence type="ECO:0000256" key="6">
    <source>
        <dbReference type="PIRSR" id="PIRSR004803-1"/>
    </source>
</evidence>